<dbReference type="AlphaFoldDB" id="A0A183PYV3"/>
<dbReference type="GO" id="GO:0005886">
    <property type="term" value="C:plasma membrane"/>
    <property type="evidence" value="ECO:0007669"/>
    <property type="project" value="TreeGrafter"/>
</dbReference>
<organism evidence="5 6">
    <name type="scientific">Schistosoma mattheei</name>
    <dbReference type="NCBI Taxonomy" id="31246"/>
    <lineage>
        <taxon>Eukaryota</taxon>
        <taxon>Metazoa</taxon>
        <taxon>Spiralia</taxon>
        <taxon>Lophotrochozoa</taxon>
        <taxon>Platyhelminthes</taxon>
        <taxon>Trematoda</taxon>
        <taxon>Digenea</taxon>
        <taxon>Strigeidida</taxon>
        <taxon>Schistosomatoidea</taxon>
        <taxon>Schistosomatidae</taxon>
        <taxon>Schistosoma</taxon>
    </lineage>
</organism>
<gene>
    <name evidence="5" type="ORF">SMTD_LOCUS19539</name>
</gene>
<keyword evidence="3" id="KW-1133">Transmembrane helix</keyword>
<keyword evidence="4" id="KW-0472">Membrane</keyword>
<evidence type="ECO:0000256" key="4">
    <source>
        <dbReference type="ARBA" id="ARBA00023136"/>
    </source>
</evidence>
<dbReference type="InterPro" id="IPR005821">
    <property type="entry name" value="Ion_trans_dom"/>
</dbReference>
<keyword evidence="6" id="KW-1185">Reference proteome</keyword>
<dbReference type="STRING" id="31246.A0A183PYV3"/>
<comment type="subcellular location">
    <subcellularLocation>
        <location evidence="1">Membrane</location>
        <topology evidence="1">Multi-pass membrane protein</topology>
    </subcellularLocation>
</comment>
<keyword evidence="2" id="KW-0812">Transmembrane</keyword>
<evidence type="ECO:0000256" key="2">
    <source>
        <dbReference type="ARBA" id="ARBA00022692"/>
    </source>
</evidence>
<reference evidence="5 6" key="1">
    <citation type="submission" date="2018-11" db="EMBL/GenBank/DDBJ databases">
        <authorList>
            <consortium name="Pathogen Informatics"/>
        </authorList>
    </citation>
    <scope>NUCLEOTIDE SEQUENCE [LARGE SCALE GENOMIC DNA]</scope>
    <source>
        <strain>Denwood</strain>
        <strain evidence="6">Zambia</strain>
    </source>
</reference>
<evidence type="ECO:0000313" key="5">
    <source>
        <dbReference type="EMBL" id="VDP80107.1"/>
    </source>
</evidence>
<dbReference type="Proteomes" id="UP000269396">
    <property type="component" value="Unassembled WGS sequence"/>
</dbReference>
<name>A0A183PYV3_9TREM</name>
<dbReference type="GO" id="GO:0032224">
    <property type="term" value="P:positive regulation of synaptic transmission, cholinergic"/>
    <property type="evidence" value="ECO:0007669"/>
    <property type="project" value="TreeGrafter"/>
</dbReference>
<proteinExistence type="predicted"/>
<dbReference type="Gene3D" id="1.10.287.70">
    <property type="match status" value="1"/>
</dbReference>
<dbReference type="PANTHER" id="PTHR46141">
    <property type="entry name" value="SODIUM LEAK CHANNEL NON-SELECTIVE PROTEIN"/>
    <property type="match status" value="1"/>
</dbReference>
<dbReference type="Pfam" id="PF00520">
    <property type="entry name" value="Ion_trans"/>
    <property type="match status" value="1"/>
</dbReference>
<evidence type="ECO:0000313" key="6">
    <source>
        <dbReference type="Proteomes" id="UP000269396"/>
    </source>
</evidence>
<evidence type="ECO:0000256" key="3">
    <source>
        <dbReference type="ARBA" id="ARBA00022989"/>
    </source>
</evidence>
<dbReference type="PANTHER" id="PTHR46141:SF1">
    <property type="entry name" value="SODIUM LEAK CHANNEL NALCN"/>
    <property type="match status" value="1"/>
</dbReference>
<protein>
    <submittedName>
        <fullName evidence="5">Uncharacterized protein</fullName>
    </submittedName>
</protein>
<accession>A0A183PYV3</accession>
<evidence type="ECO:0000256" key="1">
    <source>
        <dbReference type="ARBA" id="ARBA00004141"/>
    </source>
</evidence>
<dbReference type="InterPro" id="IPR028823">
    <property type="entry name" value="NALCN"/>
</dbReference>
<dbReference type="EMBL" id="UZAL01042510">
    <property type="protein sequence ID" value="VDP80107.1"/>
    <property type="molecule type" value="Genomic_DNA"/>
</dbReference>
<dbReference type="GO" id="GO:0032230">
    <property type="term" value="P:positive regulation of synaptic transmission, GABAergic"/>
    <property type="evidence" value="ECO:0007669"/>
    <property type="project" value="TreeGrafter"/>
</dbReference>
<dbReference type="GO" id="GO:0005261">
    <property type="term" value="F:monoatomic cation channel activity"/>
    <property type="evidence" value="ECO:0007669"/>
    <property type="project" value="InterPro"/>
</dbReference>
<sequence>MRELASTKLKSVKGESIKILVPRVWANPRNFNFDNIGNAILALFEVLSLEGWVEIRDVIKERIGPVSD</sequence>